<feature type="transmembrane region" description="Helical" evidence="1">
    <location>
        <begin position="118"/>
        <end position="141"/>
    </location>
</feature>
<evidence type="ECO:0000313" key="3">
    <source>
        <dbReference type="Proteomes" id="UP000637720"/>
    </source>
</evidence>
<accession>A0A8J3BC93</accession>
<reference evidence="2" key="2">
    <citation type="submission" date="2020-09" db="EMBL/GenBank/DDBJ databases">
        <authorList>
            <person name="Sun Q."/>
            <person name="Ohkuma M."/>
        </authorList>
    </citation>
    <scope>NUCLEOTIDE SEQUENCE</scope>
    <source>
        <strain evidence="2">JCM 14719</strain>
    </source>
</reference>
<comment type="caution">
    <text evidence="2">The sequence shown here is derived from an EMBL/GenBank/DDBJ whole genome shotgun (WGS) entry which is preliminary data.</text>
</comment>
<dbReference type="InterPro" id="IPR003474">
    <property type="entry name" value="Glcn_transporter"/>
</dbReference>
<dbReference type="GO" id="GO:0005886">
    <property type="term" value="C:plasma membrane"/>
    <property type="evidence" value="ECO:0007669"/>
    <property type="project" value="TreeGrafter"/>
</dbReference>
<feature type="transmembrane region" description="Helical" evidence="1">
    <location>
        <begin position="193"/>
        <end position="215"/>
    </location>
</feature>
<feature type="transmembrane region" description="Helical" evidence="1">
    <location>
        <begin position="395"/>
        <end position="417"/>
    </location>
</feature>
<feature type="transmembrane region" description="Helical" evidence="1">
    <location>
        <begin position="282"/>
        <end position="304"/>
    </location>
</feature>
<feature type="transmembrane region" description="Helical" evidence="1">
    <location>
        <begin position="32"/>
        <end position="53"/>
    </location>
</feature>
<feature type="transmembrane region" description="Helical" evidence="1">
    <location>
        <begin position="360"/>
        <end position="383"/>
    </location>
</feature>
<feature type="transmembrane region" description="Helical" evidence="1">
    <location>
        <begin position="153"/>
        <end position="173"/>
    </location>
</feature>
<dbReference type="PANTHER" id="PTHR30354:SF11">
    <property type="entry name" value="PERMEASE"/>
    <property type="match status" value="1"/>
</dbReference>
<evidence type="ECO:0000313" key="2">
    <source>
        <dbReference type="EMBL" id="GGK04588.1"/>
    </source>
</evidence>
<keyword evidence="1" id="KW-0812">Transmembrane</keyword>
<dbReference type="Proteomes" id="UP000637720">
    <property type="component" value="Unassembled WGS sequence"/>
</dbReference>
<keyword evidence="1" id="KW-0472">Membrane</keyword>
<gene>
    <name evidence="2" type="ORF">GCM10007043_18230</name>
</gene>
<dbReference type="PANTHER" id="PTHR30354">
    <property type="entry name" value="GNT FAMILY GLUCONATE TRANSPORTER"/>
    <property type="match status" value="1"/>
</dbReference>
<sequence>MEAHTAVLGPWVLVFLLISIIWIIVSTSKWKIHPFLSLLVAAYGMALGTQWVAMGYGIPAPFKDSIGKVIADGFGGILGYIGLVIIAGTIIGVILEKSGAVLKMAEVVLKVVGPKRPMLAMSIIGYIVSIPVFCDSGYVILSSLKRALARKAAVPLAGMAVALSTGLYATHTLVPPTPGPIAAAANLGLEGALFQVIVAGLVVAIPAAAAGYLWAKRVAVKLPTAFDRDSGDGIDAAELAPAALPSAWKAFLPIVGPIVLIALGSIAQFPSQPFGEGILKDVLVFLGTPVNALFVGLACALLLLPRWDGETLTDWVGKGLVDAASILMITGAGGAFGAVLKATTVGDYIGAVLRDAHLGLFLPFLMAAALKTAQGSSTVALVTTSAIVAPMLESLGLASGWGPVLTVMAIGAGAMTVSHVNDSYFWVVSQFSGMSVTTAYRAQTAATLVQGLVAMATVWMLFLVLL</sequence>
<dbReference type="GO" id="GO:0015128">
    <property type="term" value="F:gluconate transmembrane transporter activity"/>
    <property type="evidence" value="ECO:0007669"/>
    <property type="project" value="InterPro"/>
</dbReference>
<dbReference type="RefSeq" id="WP_054669905.1">
    <property type="nucleotide sequence ID" value="NZ_BMOF01000041.1"/>
</dbReference>
<keyword evidence="3" id="KW-1185">Reference proteome</keyword>
<keyword evidence="1" id="KW-1133">Transmembrane helix</keyword>
<organism evidence="2 3">
    <name type="scientific">Calditerricola satsumensis</name>
    <dbReference type="NCBI Taxonomy" id="373054"/>
    <lineage>
        <taxon>Bacteria</taxon>
        <taxon>Bacillati</taxon>
        <taxon>Bacillota</taxon>
        <taxon>Bacilli</taxon>
        <taxon>Bacillales</taxon>
        <taxon>Bacillaceae</taxon>
        <taxon>Calditerricola</taxon>
    </lineage>
</organism>
<feature type="transmembrane region" description="Helical" evidence="1">
    <location>
        <begin position="250"/>
        <end position="270"/>
    </location>
</feature>
<reference evidence="2" key="1">
    <citation type="journal article" date="2014" name="Int. J. Syst. Evol. Microbiol.">
        <title>Complete genome sequence of Corynebacterium casei LMG S-19264T (=DSM 44701T), isolated from a smear-ripened cheese.</title>
        <authorList>
            <consortium name="US DOE Joint Genome Institute (JGI-PGF)"/>
            <person name="Walter F."/>
            <person name="Albersmeier A."/>
            <person name="Kalinowski J."/>
            <person name="Ruckert C."/>
        </authorList>
    </citation>
    <scope>NUCLEOTIDE SEQUENCE</scope>
    <source>
        <strain evidence="2">JCM 14719</strain>
    </source>
</reference>
<protein>
    <submittedName>
        <fullName evidence="2">Permease</fullName>
    </submittedName>
</protein>
<feature type="transmembrane region" description="Helical" evidence="1">
    <location>
        <begin position="316"/>
        <end position="340"/>
    </location>
</feature>
<dbReference type="Pfam" id="PF02447">
    <property type="entry name" value="GntP_permease"/>
    <property type="match status" value="1"/>
</dbReference>
<proteinExistence type="predicted"/>
<feature type="transmembrane region" description="Helical" evidence="1">
    <location>
        <begin position="7"/>
        <end position="26"/>
    </location>
</feature>
<name>A0A8J3BC93_9BACI</name>
<evidence type="ECO:0000256" key="1">
    <source>
        <dbReference type="SAM" id="Phobius"/>
    </source>
</evidence>
<dbReference type="AlphaFoldDB" id="A0A8J3BC93"/>
<feature type="transmembrane region" description="Helical" evidence="1">
    <location>
        <begin position="447"/>
        <end position="465"/>
    </location>
</feature>
<feature type="transmembrane region" description="Helical" evidence="1">
    <location>
        <begin position="74"/>
        <end position="95"/>
    </location>
</feature>
<dbReference type="EMBL" id="BMOF01000041">
    <property type="protein sequence ID" value="GGK04588.1"/>
    <property type="molecule type" value="Genomic_DNA"/>
</dbReference>